<dbReference type="InterPro" id="IPR001242">
    <property type="entry name" value="Condensation_dom"/>
</dbReference>
<dbReference type="InterPro" id="IPR009081">
    <property type="entry name" value="PP-bd_ACP"/>
</dbReference>
<dbReference type="PANTHER" id="PTHR45527:SF1">
    <property type="entry name" value="FATTY ACID SYNTHASE"/>
    <property type="match status" value="1"/>
</dbReference>
<proteinExistence type="predicted"/>
<dbReference type="Gene3D" id="1.10.10.1830">
    <property type="entry name" value="Non-ribosomal peptide synthase, adenylation domain"/>
    <property type="match status" value="1"/>
</dbReference>
<keyword evidence="1" id="KW-0596">Phosphopantetheine</keyword>
<dbReference type="InterPro" id="IPR029058">
    <property type="entry name" value="AB_hydrolase_fold"/>
</dbReference>
<reference evidence="5 6" key="1">
    <citation type="submission" date="2021-12" db="EMBL/GenBank/DDBJ databases">
        <title>Discovery of the Pendulisporaceae a myxobacterial family with distinct sporulation behavior and unique specialized metabolism.</title>
        <authorList>
            <person name="Garcia R."/>
            <person name="Popoff A."/>
            <person name="Bader C.D."/>
            <person name="Loehr J."/>
            <person name="Walesch S."/>
            <person name="Walt C."/>
            <person name="Boldt J."/>
            <person name="Bunk B."/>
            <person name="Haeckl F.J.F.P.J."/>
            <person name="Gunesch A.P."/>
            <person name="Birkelbach J."/>
            <person name="Nuebel U."/>
            <person name="Pietschmann T."/>
            <person name="Bach T."/>
            <person name="Mueller R."/>
        </authorList>
    </citation>
    <scope>NUCLEOTIDE SEQUENCE [LARGE SCALE GENOMIC DNA]</scope>
    <source>
        <strain evidence="5 6">MSr11954</strain>
    </source>
</reference>
<dbReference type="InterPro" id="IPR036736">
    <property type="entry name" value="ACP-like_sf"/>
</dbReference>
<accession>A0ABZ2MA49</accession>
<evidence type="ECO:0000256" key="2">
    <source>
        <dbReference type="ARBA" id="ARBA00022553"/>
    </source>
</evidence>
<dbReference type="InterPro" id="IPR044894">
    <property type="entry name" value="TubC_N_sf"/>
</dbReference>
<dbReference type="InterPro" id="IPR020806">
    <property type="entry name" value="PKS_PP-bd"/>
</dbReference>
<keyword evidence="2" id="KW-0597">Phosphoprotein</keyword>
<dbReference type="Pfam" id="PF00668">
    <property type="entry name" value="Condensation"/>
    <property type="match status" value="1"/>
</dbReference>
<feature type="compositionally biased region" description="Basic and acidic residues" evidence="3">
    <location>
        <begin position="522"/>
        <end position="551"/>
    </location>
</feature>
<feature type="domain" description="Carrier" evidence="4">
    <location>
        <begin position="556"/>
        <end position="631"/>
    </location>
</feature>
<dbReference type="SUPFAM" id="SSF47336">
    <property type="entry name" value="ACP-like"/>
    <property type="match status" value="1"/>
</dbReference>
<feature type="region of interest" description="Disordered" evidence="3">
    <location>
        <begin position="512"/>
        <end position="551"/>
    </location>
</feature>
<dbReference type="SUPFAM" id="SSF53474">
    <property type="entry name" value="alpha/beta-Hydrolases"/>
    <property type="match status" value="1"/>
</dbReference>
<dbReference type="Gene3D" id="3.30.559.30">
    <property type="entry name" value="Nonribosomal peptide synthetase, condensation domain"/>
    <property type="match status" value="1"/>
</dbReference>
<dbReference type="SMART" id="SM00823">
    <property type="entry name" value="PKS_PP"/>
    <property type="match status" value="1"/>
</dbReference>
<organism evidence="5 6">
    <name type="scientific">Pendulispora albinea</name>
    <dbReference type="NCBI Taxonomy" id="2741071"/>
    <lineage>
        <taxon>Bacteria</taxon>
        <taxon>Pseudomonadati</taxon>
        <taxon>Myxococcota</taxon>
        <taxon>Myxococcia</taxon>
        <taxon>Myxococcales</taxon>
        <taxon>Sorangiineae</taxon>
        <taxon>Pendulisporaceae</taxon>
        <taxon>Pendulispora</taxon>
    </lineage>
</organism>
<dbReference type="SMART" id="SM00824">
    <property type="entry name" value="PKS_TE"/>
    <property type="match status" value="1"/>
</dbReference>
<evidence type="ECO:0000313" key="5">
    <source>
        <dbReference type="EMBL" id="WXB19386.1"/>
    </source>
</evidence>
<dbReference type="Gene3D" id="3.40.50.1820">
    <property type="entry name" value="alpha/beta hydrolase"/>
    <property type="match status" value="1"/>
</dbReference>
<dbReference type="InterPro" id="IPR020802">
    <property type="entry name" value="TesA-like"/>
</dbReference>
<dbReference type="PROSITE" id="PS50075">
    <property type="entry name" value="CARRIER"/>
    <property type="match status" value="1"/>
</dbReference>
<dbReference type="Gene3D" id="3.30.559.10">
    <property type="entry name" value="Chloramphenicol acetyltransferase-like domain"/>
    <property type="match status" value="1"/>
</dbReference>
<dbReference type="Proteomes" id="UP001370348">
    <property type="component" value="Chromosome"/>
</dbReference>
<keyword evidence="5" id="KW-0378">Hydrolase</keyword>
<evidence type="ECO:0000259" key="4">
    <source>
        <dbReference type="PROSITE" id="PS50075"/>
    </source>
</evidence>
<dbReference type="Pfam" id="PF18563">
    <property type="entry name" value="TubC_N"/>
    <property type="match status" value="1"/>
</dbReference>
<dbReference type="InterPro" id="IPR041464">
    <property type="entry name" value="TubC_N"/>
</dbReference>
<keyword evidence="6" id="KW-1185">Reference proteome</keyword>
<dbReference type="InterPro" id="IPR023213">
    <property type="entry name" value="CAT-like_dom_sf"/>
</dbReference>
<evidence type="ECO:0000313" key="6">
    <source>
        <dbReference type="Proteomes" id="UP001370348"/>
    </source>
</evidence>
<gene>
    <name evidence="5" type="ORF">LZC94_19415</name>
</gene>
<dbReference type="Gene3D" id="1.10.1200.10">
    <property type="entry name" value="ACP-like"/>
    <property type="match status" value="1"/>
</dbReference>
<name>A0ABZ2MA49_9BACT</name>
<sequence>MNDAELLDHVHALGGKLWLDGDAVRYSAPRGSLLPELMQALRTRKDGIRDLLRARGSARAAATVRDVQAIPRAPRGRRIPLSFAQHQLWFIDQLEPGPLYNVVIALRLKGRLDVAALERACDTIAARHESLRTTFPHERRVPYQHIHEAAGLPIAQVDLSALPEDAREREAERLLAEESARPFDLAKGPLVRVLRIQLGEDEHALVLGMHHIISDGWSLGVLVRELGALYPAFARGASSPLPELPIQFADYAIWQRAYMAGARLEEHLAYFREALRDVPPLELATDFPRPAAMRHRGGELRSTIDRALADASNGLARREGATLFMVLLSVFQVLLGRRSGQDDFAVGVPVAGRGRTEIEPLIGDFVNLMPIRSALRGAPSFRGLVARVREATLEAFQRQDVPFARLVEELVPTRDPSRPPLVQAVLVLQNDPLPSLDMDGLSVRRMALPRKTAKFDLLFAVTETAEGLDVGVEYSQDLFAPETVQRLLEHFRALLADATSRPDEPLGVLAPAFALPEPSRPAPEEHDPRRTRDGGELQAERGRAAPPRRELRATLLPRDPLELTLAEIWEDLLGVRPIGVHDDFFARGGHSLSAMTMLARIEQRIGRSLSSAELVRHTTIEALAGALREEAGGAGAPSALVTLEARGKEPALYCVHAVGGSALSYLPLARALGAERPIHAFNARGRDDDGEPIDDVDTMAEHYASLLAAHAPDAPVWLLAWSFGGVVAVAMARKLEAAKVPVAGVILLDSRLPGHGDEGPGDLACRVLFAREHALALTLEDMASLEGPGGDEALAARARAQGVLPAKGAHAQVTRALRVYAANLRAFAAHRAKPTAATIALVRPEELGDGGPPLAADPTGGWNALARAPVAVRVAPGDHFSMLRPPHVARLAAIVRELVTGAGEIRRAP</sequence>
<dbReference type="RefSeq" id="WP_394829004.1">
    <property type="nucleotide sequence ID" value="NZ_CP089984.1"/>
</dbReference>
<dbReference type="EMBL" id="CP089984">
    <property type="protein sequence ID" value="WXB19386.1"/>
    <property type="molecule type" value="Genomic_DNA"/>
</dbReference>
<dbReference type="PANTHER" id="PTHR45527">
    <property type="entry name" value="NONRIBOSOMAL PEPTIDE SYNTHETASE"/>
    <property type="match status" value="1"/>
</dbReference>
<protein>
    <submittedName>
        <fullName evidence="5">Alpha/beta fold hydrolase</fullName>
    </submittedName>
</protein>
<dbReference type="SUPFAM" id="SSF52777">
    <property type="entry name" value="CoA-dependent acyltransferases"/>
    <property type="match status" value="2"/>
</dbReference>
<dbReference type="CDD" id="cd19531">
    <property type="entry name" value="LCL_NRPS-like"/>
    <property type="match status" value="1"/>
</dbReference>
<evidence type="ECO:0000256" key="3">
    <source>
        <dbReference type="SAM" id="MobiDB-lite"/>
    </source>
</evidence>
<dbReference type="Pfam" id="PF00550">
    <property type="entry name" value="PP-binding"/>
    <property type="match status" value="1"/>
</dbReference>
<dbReference type="Pfam" id="PF00975">
    <property type="entry name" value="Thioesterase"/>
    <property type="match status" value="1"/>
</dbReference>
<evidence type="ECO:0000256" key="1">
    <source>
        <dbReference type="ARBA" id="ARBA00022450"/>
    </source>
</evidence>
<dbReference type="GO" id="GO:0016787">
    <property type="term" value="F:hydrolase activity"/>
    <property type="evidence" value="ECO:0007669"/>
    <property type="project" value="UniProtKB-KW"/>
</dbReference>
<dbReference type="InterPro" id="IPR001031">
    <property type="entry name" value="Thioesterase"/>
</dbReference>